<comment type="similarity">
    <text evidence="2 4">Belongs to the bacterial solute-binding protein 3 family.</text>
</comment>
<name>A0A2A7SHL4_BURGA</name>
<feature type="signal peptide" evidence="5">
    <location>
        <begin position="1"/>
        <end position="26"/>
    </location>
</feature>
<dbReference type="SMART" id="SM00062">
    <property type="entry name" value="PBPb"/>
    <property type="match status" value="1"/>
</dbReference>
<dbReference type="GO" id="GO:0016020">
    <property type="term" value="C:membrane"/>
    <property type="evidence" value="ECO:0007669"/>
    <property type="project" value="InterPro"/>
</dbReference>
<dbReference type="SMART" id="SM00079">
    <property type="entry name" value="PBPe"/>
    <property type="match status" value="1"/>
</dbReference>
<evidence type="ECO:0000256" key="2">
    <source>
        <dbReference type="ARBA" id="ARBA00010333"/>
    </source>
</evidence>
<dbReference type="InterPro" id="IPR018313">
    <property type="entry name" value="SBP_3_CS"/>
</dbReference>
<dbReference type="EMBL" id="PDDY01000001">
    <property type="protein sequence ID" value="PEH43041.1"/>
    <property type="molecule type" value="Genomic_DNA"/>
</dbReference>
<gene>
    <name evidence="8" type="ORF">CRM94_13295</name>
</gene>
<dbReference type="PANTHER" id="PTHR35936:SF35">
    <property type="entry name" value="L-CYSTINE-BINDING PROTEIN TCYJ"/>
    <property type="match status" value="1"/>
</dbReference>
<feature type="domain" description="Ionotropic glutamate receptor C-terminal" evidence="7">
    <location>
        <begin position="38"/>
        <end position="259"/>
    </location>
</feature>
<organism evidence="8 9">
    <name type="scientific">Burkholderia gladioli</name>
    <name type="common">Pseudomonas marginata</name>
    <name type="synonym">Phytomonas marginata</name>
    <dbReference type="NCBI Taxonomy" id="28095"/>
    <lineage>
        <taxon>Bacteria</taxon>
        <taxon>Pseudomonadati</taxon>
        <taxon>Pseudomonadota</taxon>
        <taxon>Betaproteobacteria</taxon>
        <taxon>Burkholderiales</taxon>
        <taxon>Burkholderiaceae</taxon>
        <taxon>Burkholderia</taxon>
    </lineage>
</organism>
<evidence type="ECO:0000313" key="9">
    <source>
        <dbReference type="Proteomes" id="UP000220629"/>
    </source>
</evidence>
<dbReference type="AlphaFoldDB" id="A0A2A7SHL4"/>
<dbReference type="InterPro" id="IPR001638">
    <property type="entry name" value="Solute-binding_3/MltF_N"/>
</dbReference>
<dbReference type="SUPFAM" id="SSF53850">
    <property type="entry name" value="Periplasmic binding protein-like II"/>
    <property type="match status" value="1"/>
</dbReference>
<dbReference type="Pfam" id="PF00497">
    <property type="entry name" value="SBP_bac_3"/>
    <property type="match status" value="1"/>
</dbReference>
<evidence type="ECO:0000259" key="7">
    <source>
        <dbReference type="SMART" id="SM00079"/>
    </source>
</evidence>
<evidence type="ECO:0000259" key="6">
    <source>
        <dbReference type="SMART" id="SM00062"/>
    </source>
</evidence>
<dbReference type="PROSITE" id="PS01039">
    <property type="entry name" value="SBP_BACTERIAL_3"/>
    <property type="match status" value="1"/>
</dbReference>
<evidence type="ECO:0000256" key="1">
    <source>
        <dbReference type="ARBA" id="ARBA00004196"/>
    </source>
</evidence>
<dbReference type="PANTHER" id="PTHR35936">
    <property type="entry name" value="MEMBRANE-BOUND LYTIC MUREIN TRANSGLYCOSYLASE F"/>
    <property type="match status" value="1"/>
</dbReference>
<evidence type="ECO:0000313" key="8">
    <source>
        <dbReference type="EMBL" id="PEH43041.1"/>
    </source>
</evidence>
<dbReference type="Proteomes" id="UP000220629">
    <property type="component" value="Unassembled WGS sequence"/>
</dbReference>
<evidence type="ECO:0000256" key="4">
    <source>
        <dbReference type="RuleBase" id="RU003744"/>
    </source>
</evidence>
<comment type="subcellular location">
    <subcellularLocation>
        <location evidence="1">Cell envelope</location>
    </subcellularLocation>
</comment>
<accession>A0A2A7SHL4</accession>
<feature type="domain" description="Solute-binding protein family 3/N-terminal" evidence="6">
    <location>
        <begin position="38"/>
        <end position="260"/>
    </location>
</feature>
<dbReference type="InterPro" id="IPR001320">
    <property type="entry name" value="Iontro_rcpt_C"/>
</dbReference>
<evidence type="ECO:0000256" key="3">
    <source>
        <dbReference type="ARBA" id="ARBA00022729"/>
    </source>
</evidence>
<dbReference type="GO" id="GO:0030313">
    <property type="term" value="C:cell envelope"/>
    <property type="evidence" value="ECO:0007669"/>
    <property type="project" value="UniProtKB-SubCell"/>
</dbReference>
<dbReference type="RefSeq" id="WP_096751476.1">
    <property type="nucleotide sequence ID" value="NZ_CADEPO010000003.1"/>
</dbReference>
<sequence length="267" mass="28595">MKVSKPMFKLACIAAWFGVAAGTAQAADLLDTVKQAGVLKIAMEGTYPPFDSRDASGKLVGFDVDVAKAVAARLGVKPEFIATEWSGILAGLQAGKYDVIVNEVTITPPRKQALDFSQPYVYSAAQLIQRANDDRRFGSLAEFKGDKKLGVTLGTNYDAMARAVPGINAQTYPGAPEKLSDLVNRRIDATLDDRLMVPYLLKTTQLPLRAGAVVPGGGQEMGIPFRKGNPKFAKALDDAISAMKQDGTLRKISMQWFGVDTSVPAAN</sequence>
<comment type="caution">
    <text evidence="8">The sequence shown here is derived from an EMBL/GenBank/DDBJ whole genome shotgun (WGS) entry which is preliminary data.</text>
</comment>
<reference evidence="9" key="1">
    <citation type="submission" date="2017-09" db="EMBL/GenBank/DDBJ databases">
        <title>FDA dAtabase for Regulatory Grade micrObial Sequences (FDA-ARGOS): Supporting development and validation of Infectious Disease Dx tests.</title>
        <authorList>
            <person name="Minogue T."/>
            <person name="Wolcott M."/>
            <person name="Wasieloski L."/>
            <person name="Aguilar W."/>
            <person name="Moore D."/>
            <person name="Tallon L."/>
            <person name="Sadzewicz L."/>
            <person name="Ott S."/>
            <person name="Zhao X."/>
            <person name="Nagaraj S."/>
            <person name="Vavikolanu K."/>
            <person name="Aluvathingal J."/>
            <person name="Nadendla S."/>
            <person name="Sichtig H."/>
        </authorList>
    </citation>
    <scope>NUCLEOTIDE SEQUENCE [LARGE SCALE GENOMIC DNA]</scope>
    <source>
        <strain evidence="9">FDAARGOS_390</strain>
    </source>
</reference>
<evidence type="ECO:0000256" key="5">
    <source>
        <dbReference type="SAM" id="SignalP"/>
    </source>
</evidence>
<proteinExistence type="inferred from homology"/>
<feature type="chain" id="PRO_5012631326" evidence="5">
    <location>
        <begin position="27"/>
        <end position="267"/>
    </location>
</feature>
<dbReference type="GO" id="GO:0015276">
    <property type="term" value="F:ligand-gated monoatomic ion channel activity"/>
    <property type="evidence" value="ECO:0007669"/>
    <property type="project" value="InterPro"/>
</dbReference>
<keyword evidence="3 5" id="KW-0732">Signal</keyword>
<dbReference type="Gene3D" id="3.40.190.10">
    <property type="entry name" value="Periplasmic binding protein-like II"/>
    <property type="match status" value="2"/>
</dbReference>
<protein>
    <submittedName>
        <fullName evidence="8">Cystine ABC transporter substrate-binding protein</fullName>
    </submittedName>
</protein>